<proteinExistence type="predicted"/>
<dbReference type="EMBL" id="FUUY01000012">
    <property type="protein sequence ID" value="SJX23319.1"/>
    <property type="molecule type" value="Genomic_DNA"/>
</dbReference>
<dbReference type="PANTHER" id="PTHR32114">
    <property type="entry name" value="ABC TRANSPORTER ABCH.3"/>
    <property type="match status" value="1"/>
</dbReference>
<dbReference type="InterPro" id="IPR027417">
    <property type="entry name" value="P-loop_NTPase"/>
</dbReference>
<dbReference type="GO" id="GO:0006302">
    <property type="term" value="P:double-strand break repair"/>
    <property type="evidence" value="ECO:0007669"/>
    <property type="project" value="InterPro"/>
</dbReference>
<feature type="coiled-coil region" evidence="1">
    <location>
        <begin position="865"/>
        <end position="913"/>
    </location>
</feature>
<protein>
    <submittedName>
        <fullName evidence="3">Nuclease SbcCD subunit C</fullName>
    </submittedName>
</protein>
<evidence type="ECO:0000256" key="1">
    <source>
        <dbReference type="SAM" id="Coils"/>
    </source>
</evidence>
<organism evidence="3 4">
    <name type="scientific">Acinetobacter johnsonii</name>
    <dbReference type="NCBI Taxonomy" id="40214"/>
    <lineage>
        <taxon>Bacteria</taxon>
        <taxon>Pseudomonadati</taxon>
        <taxon>Pseudomonadota</taxon>
        <taxon>Gammaproteobacteria</taxon>
        <taxon>Moraxellales</taxon>
        <taxon>Moraxellaceae</taxon>
        <taxon>Acinetobacter</taxon>
    </lineage>
</organism>
<dbReference type="RefSeq" id="WP_087014362.1">
    <property type="nucleotide sequence ID" value="NZ_FUUY01000012.1"/>
</dbReference>
<keyword evidence="1" id="KW-0175">Coiled coil</keyword>
<evidence type="ECO:0000313" key="3">
    <source>
        <dbReference type="EMBL" id="SJX23319.1"/>
    </source>
</evidence>
<dbReference type="Pfam" id="PF13558">
    <property type="entry name" value="SbcC_Walker_B"/>
    <property type="match status" value="1"/>
</dbReference>
<dbReference type="PANTHER" id="PTHR32114:SF2">
    <property type="entry name" value="ABC TRANSPORTER ABCH.3"/>
    <property type="match status" value="1"/>
</dbReference>
<feature type="coiled-coil region" evidence="1">
    <location>
        <begin position="403"/>
        <end position="485"/>
    </location>
</feature>
<dbReference type="AlphaFoldDB" id="A0A1R7QGD4"/>
<dbReference type="Proteomes" id="UP000196240">
    <property type="component" value="Unassembled WGS sequence"/>
</dbReference>
<evidence type="ECO:0000259" key="2">
    <source>
        <dbReference type="Pfam" id="PF13476"/>
    </source>
</evidence>
<name>A0A1R7QGD4_ACIJO</name>
<dbReference type="InterPro" id="IPR038729">
    <property type="entry name" value="Rad50/SbcC_AAA"/>
</dbReference>
<evidence type="ECO:0000313" key="4">
    <source>
        <dbReference type="Proteomes" id="UP000196240"/>
    </source>
</evidence>
<feature type="coiled-coil region" evidence="1">
    <location>
        <begin position="537"/>
        <end position="564"/>
    </location>
</feature>
<dbReference type="GO" id="GO:0016887">
    <property type="term" value="F:ATP hydrolysis activity"/>
    <property type="evidence" value="ECO:0007669"/>
    <property type="project" value="InterPro"/>
</dbReference>
<gene>
    <name evidence="3" type="primary">sbcC</name>
    <name evidence="3" type="ORF">ACNJC6_02978</name>
</gene>
<accession>A0A1R7QGD4</accession>
<dbReference type="Gene3D" id="3.40.50.300">
    <property type="entry name" value="P-loop containing nucleotide triphosphate hydrolases"/>
    <property type="match status" value="2"/>
</dbReference>
<feature type="domain" description="Rad50/SbcC-type AAA" evidence="2">
    <location>
        <begin position="5"/>
        <end position="265"/>
    </location>
</feature>
<sequence length="1198" mass="138141">MNILSIRIKNLASLSGEHLIDFESDPLASAGLIAIVGKTGAGKSTILDAMCLALFNRIPRLKDSDGKLQDVDGSELLTNSPLTVLRRGTAHGYAELCFIAQDQKRYIACWELKRSREKADGKLQSVQRSLKCVTDGVVVADKAKAVDENIKRITQLSFEQFTRAVLLAQSEVTVFLKARDNERGELLEYLTNSAIFGKIGQLAYEKTKSVATQRKELENVLGHIELLTDEQVTALSTQFQQCDRDYKQLEAQKSQLEKQQQWFERKHKLDSEIISKQQLFNTQSKLQQDLAPEREHLARLEIFSEIRAVVFQQQQLQQTVQQLTPRIQQQQQLFDHLQLKFESEKAQFTQAEIAVNELQQFESTHHDALNEVRKCIQERDFIGAEFKKVQEKLQALEQSKLPLTQQQQKLEQQIQHIDRQQTECKQQLESSQQFTSLDKGLSAHTQQLEQFIHQYQKIEHQLGPRAQVEHRLASEKEQLQQSIQQFGTTEQLEIKVVQTQQQRELKINQLSQFELIQQKIQQFFDLQAESTEQQVLLDNAKTQLQAVQHNSRQAEQAFQAAKSERIQLQLVLQQQRLLHAENIEDLRTALQDGEPCLVCGSTSHPYKGEDTTLSKALFELQQQQEQQATLKEQNCFDGWQYAQQQLTKLNTEIEQRQTLIQQLSEKISTLQHVLIEHSQTTNMALNFTLTASELKTQFIQMAQQYHSDLQQRKQQSEQFQHNIKIQQQCIQNIQQIEHLLQTANGLHNQVQHIVQCLSEAEKIAWQQQTTQTAQQILIRLNTRSQQLEQLEQWHQQRDQTTQQLKTNQLNIENTSRHITETNKQLSEIKQRGQQNTEIANQLIQQMTGLTDIKANEWLIQHDQHRQQTQSHYQQLKQHFEQLRHQFEQEKNQLEQLKAQLQQNQTSANQVENTLQLWLNAHPDFHKPDLDALAQISSAQEQHIRQKLQHVERLVNEAHAALKTMQEQLSEHLGHQPEIDPAQLQQQMQEHQVALQAQLEIRDQLKLKLELHLQNIAKQKQFADQIQAIQQEEHRWGKISGLMGDKTGKKFRDYAQQYNLDILLEHANQQLNQLSQRYTLKRLEHSLSLAIIDHDMDGETRSVASLSGGESFLTALALSLAIANMASGSMKIESLFIDEGFGTLDASSLHMVMNALDQLQNQGRKVVLISHIQEMHERIPVQIQVKALGAGASTIEVVG</sequence>
<dbReference type="Pfam" id="PF13476">
    <property type="entry name" value="AAA_23"/>
    <property type="match status" value="1"/>
</dbReference>
<feature type="coiled-coil region" evidence="1">
    <location>
        <begin position="613"/>
        <end position="666"/>
    </location>
</feature>
<dbReference type="SUPFAM" id="SSF52540">
    <property type="entry name" value="P-loop containing nucleoside triphosphate hydrolases"/>
    <property type="match status" value="1"/>
</dbReference>
<feature type="coiled-coil region" evidence="1">
    <location>
        <begin position="232"/>
        <end position="266"/>
    </location>
</feature>
<reference evidence="3 4" key="1">
    <citation type="submission" date="2017-02" db="EMBL/GenBank/DDBJ databases">
        <authorList>
            <person name="Peterson S.W."/>
        </authorList>
    </citation>
    <scope>NUCLEOTIDE SEQUENCE [LARGE SCALE GENOMIC DNA]</scope>
    <source>
        <strain evidence="3">C6</strain>
    </source>
</reference>